<organism evidence="1 2">
    <name type="scientific">Actinomycetospora cinnamomea</name>
    <dbReference type="NCBI Taxonomy" id="663609"/>
    <lineage>
        <taxon>Bacteria</taxon>
        <taxon>Bacillati</taxon>
        <taxon>Actinomycetota</taxon>
        <taxon>Actinomycetes</taxon>
        <taxon>Pseudonocardiales</taxon>
        <taxon>Pseudonocardiaceae</taxon>
        <taxon>Actinomycetospora</taxon>
    </lineage>
</organism>
<comment type="caution">
    <text evidence="1">The sequence shown here is derived from an EMBL/GenBank/DDBJ whole genome shotgun (WGS) entry which is preliminary data.</text>
</comment>
<dbReference type="EMBL" id="QEKW01000002">
    <property type="protein sequence ID" value="PVZ12912.1"/>
    <property type="molecule type" value="Genomic_DNA"/>
</dbReference>
<dbReference type="Proteomes" id="UP000245639">
    <property type="component" value="Unassembled WGS sequence"/>
</dbReference>
<name>A0A2U1FLB8_9PSEU</name>
<accession>A0A2U1FLB8</accession>
<protein>
    <submittedName>
        <fullName evidence="1">Dehydratase medium subunit</fullName>
    </submittedName>
</protein>
<evidence type="ECO:0000313" key="2">
    <source>
        <dbReference type="Proteomes" id="UP000245639"/>
    </source>
</evidence>
<gene>
    <name evidence="1" type="ORF">C8D89_10260</name>
</gene>
<proteinExistence type="predicted"/>
<evidence type="ECO:0000313" key="1">
    <source>
        <dbReference type="EMBL" id="PVZ12912.1"/>
    </source>
</evidence>
<dbReference type="InterPro" id="IPR010254">
    <property type="entry name" value="B12-dep_deHydtase_bsu"/>
</dbReference>
<dbReference type="AlphaFoldDB" id="A0A2U1FLB8"/>
<dbReference type="RefSeq" id="WP_243417867.1">
    <property type="nucleotide sequence ID" value="NZ_QEKW01000002.1"/>
</dbReference>
<dbReference type="InterPro" id="IPR003208">
    <property type="entry name" value="Dehydtase/Dehydtase_re"/>
</dbReference>
<keyword evidence="2" id="KW-1185">Reference proteome</keyword>
<reference evidence="1 2" key="1">
    <citation type="submission" date="2018-04" db="EMBL/GenBank/DDBJ databases">
        <title>Genomic Encyclopedia of Type Strains, Phase IV (KMG-IV): sequencing the most valuable type-strain genomes for metagenomic binning, comparative biology and taxonomic classification.</title>
        <authorList>
            <person name="Goeker M."/>
        </authorList>
    </citation>
    <scope>NUCLEOTIDE SEQUENCE [LARGE SCALE GENOMIC DNA]</scope>
    <source>
        <strain evidence="1 2">DSM 45771</strain>
    </source>
</reference>
<dbReference type="Pfam" id="PF02288">
    <property type="entry name" value="Dehydratase_MU"/>
    <property type="match status" value="1"/>
</dbReference>
<dbReference type="Gene3D" id="3.40.50.10150">
    <property type="entry name" value="B12-dependent dehydatase associated subunit"/>
    <property type="match status" value="1"/>
</dbReference>
<dbReference type="SUPFAM" id="SSF52968">
    <property type="entry name" value="B12-dependent dehydatase associated subunit"/>
    <property type="match status" value="1"/>
</dbReference>
<sequence length="133" mass="13931">MSVGDGPTRPMVLVAAAGTFPAAILRELRAGLEEEGVPHELRPGHDDEPDPTVLAHRVARDSSLEVGVGLTERGIAVHHAKLPAGRPVTVDPDVNAEVARRMGHDAARVVTGVPLKLVTDEDHAAPGDAARRA</sequence>